<accession>A0AAD0F284</accession>
<evidence type="ECO:0000313" key="1">
    <source>
        <dbReference type="EMBL" id="ATV62450.1"/>
    </source>
</evidence>
<proteinExistence type="predicted"/>
<dbReference type="EMBL" id="CP024700">
    <property type="protein sequence ID" value="ATV62450.1"/>
    <property type="molecule type" value="Genomic_DNA"/>
</dbReference>
<organism evidence="1 2">
    <name type="scientific">Fusobacterium pseudoperiodonticum</name>
    <dbReference type="NCBI Taxonomy" id="2663009"/>
    <lineage>
        <taxon>Bacteria</taxon>
        <taxon>Fusobacteriati</taxon>
        <taxon>Fusobacteriota</taxon>
        <taxon>Fusobacteriia</taxon>
        <taxon>Fusobacteriales</taxon>
        <taxon>Fusobacteriaceae</taxon>
        <taxon>Fusobacterium</taxon>
    </lineage>
</organism>
<dbReference type="RefSeq" id="WP_099988253.1">
    <property type="nucleotide sequence ID" value="NZ_CP024700.1"/>
</dbReference>
<dbReference type="Proteomes" id="UP000228552">
    <property type="component" value="Chromosome"/>
</dbReference>
<protein>
    <submittedName>
        <fullName evidence="1">Uncharacterized protein</fullName>
    </submittedName>
</protein>
<sequence length="61" mass="7155">MEELTYNAKEVMTMLKCSRATAYRTIDKINGIHCKKNKLNEKAMIRGKVSKKVFHEYYPSN</sequence>
<gene>
    <name evidence="1" type="ORF">CTM74_11760</name>
</gene>
<keyword evidence="2" id="KW-1185">Reference proteome</keyword>
<evidence type="ECO:0000313" key="2">
    <source>
        <dbReference type="Proteomes" id="UP000228552"/>
    </source>
</evidence>
<dbReference type="AlphaFoldDB" id="A0AAD0F284"/>
<name>A0AAD0F284_9FUSO</name>
<reference evidence="1 2" key="1">
    <citation type="submission" date="2017-11" db="EMBL/GenBank/DDBJ databases">
        <title>Genome sequencing of Fusobacterium periodonticum KCOM 1263.</title>
        <authorList>
            <person name="Kook J.-K."/>
            <person name="Park S.-N."/>
            <person name="Lim Y.K."/>
        </authorList>
    </citation>
    <scope>NUCLEOTIDE SEQUENCE [LARGE SCALE GENOMIC DNA]</scope>
    <source>
        <strain evidence="1 2">KCOM 1263</strain>
    </source>
</reference>